<dbReference type="EMBL" id="VSSQ01067300">
    <property type="protein sequence ID" value="MPN19696.1"/>
    <property type="molecule type" value="Genomic_DNA"/>
</dbReference>
<sequence length="74" mass="8580">MPHNTVRKPEDFHDIAVIRAVDNHLPFFKIWNPALVFLGDFHGRDCSIVIEVKDQLCIDLLDNRVIDILRVLSD</sequence>
<organism evidence="1">
    <name type="scientific">bioreactor metagenome</name>
    <dbReference type="NCBI Taxonomy" id="1076179"/>
    <lineage>
        <taxon>unclassified sequences</taxon>
        <taxon>metagenomes</taxon>
        <taxon>ecological metagenomes</taxon>
    </lineage>
</organism>
<name>A0A645G0N4_9ZZZZ</name>
<accession>A0A645G0N4</accession>
<gene>
    <name evidence="1" type="ORF">SDC9_167068</name>
</gene>
<protein>
    <submittedName>
        <fullName evidence="1">Uncharacterized protein</fullName>
    </submittedName>
</protein>
<reference evidence="1" key="1">
    <citation type="submission" date="2019-08" db="EMBL/GenBank/DDBJ databases">
        <authorList>
            <person name="Kucharzyk K."/>
            <person name="Murdoch R.W."/>
            <person name="Higgins S."/>
            <person name="Loffler F."/>
        </authorList>
    </citation>
    <scope>NUCLEOTIDE SEQUENCE</scope>
</reference>
<comment type="caution">
    <text evidence="1">The sequence shown here is derived from an EMBL/GenBank/DDBJ whole genome shotgun (WGS) entry which is preliminary data.</text>
</comment>
<evidence type="ECO:0000313" key="1">
    <source>
        <dbReference type="EMBL" id="MPN19696.1"/>
    </source>
</evidence>
<dbReference type="AlphaFoldDB" id="A0A645G0N4"/>
<proteinExistence type="predicted"/>